<evidence type="ECO:0000313" key="2">
    <source>
        <dbReference type="Proteomes" id="UP000193689"/>
    </source>
</evidence>
<protein>
    <submittedName>
        <fullName evidence="1">Uncharacterized protein</fullName>
    </submittedName>
</protein>
<name>A0A1Y2DNS7_9PEZI</name>
<gene>
    <name evidence="1" type="ORF">BCR38DRAFT_442613</name>
</gene>
<accession>A0A1Y2DNS7</accession>
<proteinExistence type="predicted"/>
<dbReference type="Proteomes" id="UP000193689">
    <property type="component" value="Unassembled WGS sequence"/>
</dbReference>
<reference evidence="1 2" key="1">
    <citation type="submission" date="2016-07" db="EMBL/GenBank/DDBJ databases">
        <title>Pervasive Adenine N6-methylation of Active Genes in Fungi.</title>
        <authorList>
            <consortium name="DOE Joint Genome Institute"/>
            <person name="Mondo S.J."/>
            <person name="Dannebaum R.O."/>
            <person name="Kuo R.C."/>
            <person name="Labutti K."/>
            <person name="Haridas S."/>
            <person name="Kuo A."/>
            <person name="Salamov A."/>
            <person name="Ahrendt S.R."/>
            <person name="Lipzen A."/>
            <person name="Sullivan W."/>
            <person name="Andreopoulos W.B."/>
            <person name="Clum A."/>
            <person name="Lindquist E."/>
            <person name="Daum C."/>
            <person name="Ramamoorthy G.K."/>
            <person name="Gryganskyi A."/>
            <person name="Culley D."/>
            <person name="Magnuson J.K."/>
            <person name="James T.Y."/>
            <person name="O'Malley M.A."/>
            <person name="Stajich J.E."/>
            <person name="Spatafora J.W."/>
            <person name="Visel A."/>
            <person name="Grigoriev I.V."/>
        </authorList>
    </citation>
    <scope>NUCLEOTIDE SEQUENCE [LARGE SCALE GENOMIC DNA]</scope>
    <source>
        <strain evidence="1 2">CBS 129021</strain>
    </source>
</reference>
<comment type="caution">
    <text evidence="1">The sequence shown here is derived from an EMBL/GenBank/DDBJ whole genome shotgun (WGS) entry which is preliminary data.</text>
</comment>
<organism evidence="1 2">
    <name type="scientific">Pseudomassariella vexata</name>
    <dbReference type="NCBI Taxonomy" id="1141098"/>
    <lineage>
        <taxon>Eukaryota</taxon>
        <taxon>Fungi</taxon>
        <taxon>Dikarya</taxon>
        <taxon>Ascomycota</taxon>
        <taxon>Pezizomycotina</taxon>
        <taxon>Sordariomycetes</taxon>
        <taxon>Xylariomycetidae</taxon>
        <taxon>Amphisphaeriales</taxon>
        <taxon>Pseudomassariaceae</taxon>
        <taxon>Pseudomassariella</taxon>
    </lineage>
</organism>
<dbReference type="RefSeq" id="XP_040713046.1">
    <property type="nucleotide sequence ID" value="XM_040860825.1"/>
</dbReference>
<dbReference type="GeneID" id="63777037"/>
<dbReference type="EMBL" id="MCFJ01000011">
    <property type="protein sequence ID" value="ORY60819.1"/>
    <property type="molecule type" value="Genomic_DNA"/>
</dbReference>
<dbReference type="AlphaFoldDB" id="A0A1Y2DNS7"/>
<dbReference type="InParanoid" id="A0A1Y2DNS7"/>
<evidence type="ECO:0000313" key="1">
    <source>
        <dbReference type="EMBL" id="ORY60819.1"/>
    </source>
</evidence>
<sequence length="74" mass="8600">MLVWTDTITSTSRSCIPRGNKPICGWYAHHVRQFQSTFCRVPHTMSSSSSRHSTRTRQNWWSFSLAANKLTTIR</sequence>
<keyword evidence="2" id="KW-1185">Reference proteome</keyword>